<gene>
    <name evidence="3" type="ORF">HIM_09486</name>
</gene>
<feature type="region of interest" description="Disordered" evidence="1">
    <location>
        <begin position="210"/>
        <end position="230"/>
    </location>
</feature>
<dbReference type="Proteomes" id="UP000054481">
    <property type="component" value="Unassembled WGS sequence"/>
</dbReference>
<dbReference type="Gene3D" id="2.70.50.70">
    <property type="match status" value="1"/>
</dbReference>
<evidence type="ECO:0000313" key="4">
    <source>
        <dbReference type="Proteomes" id="UP000054481"/>
    </source>
</evidence>
<accession>A0A0F7ZXQ5</accession>
<feature type="chain" id="PRO_5002526227" description="Extracellular protein" evidence="2">
    <location>
        <begin position="21"/>
        <end position="230"/>
    </location>
</feature>
<keyword evidence="2" id="KW-0732">Signal</keyword>
<dbReference type="PANTHER" id="PTHR36182">
    <property type="entry name" value="PROTEIN, PUTATIVE (AFU_ORTHOLOGUE AFUA_6G10930)-RELATED"/>
    <property type="match status" value="1"/>
</dbReference>
<sequence length="230" mass="24627">MKTFSALAVALVGLVSFGHAHMEMKDPPPLRSKYNRFTKDEDYDMPSPLDSSGSDFPCKGSLGLLGGPQAQVVAEWTPGQSYSMTITGQTAHGGGSCQASLSFDRGSTWKVVHSYIGKCPVPGDSSYRFTLPSDTPAGEALFAWTWFNKIGNREMYMNCAVINIKAGSSRRGIGKFRRDAPISSRPNMFVANVGNGCGTTEGLDLMFPNPGPEVDVNSDRTTPPVGNCAS</sequence>
<dbReference type="PANTHER" id="PTHR36182:SF1">
    <property type="entry name" value="PROTEIN, PUTATIVE (AFU_ORTHOLOGUE AFUA_6G10930)-RELATED"/>
    <property type="match status" value="1"/>
</dbReference>
<organism evidence="3 4">
    <name type="scientific">Hirsutella minnesotensis 3608</name>
    <dbReference type="NCBI Taxonomy" id="1043627"/>
    <lineage>
        <taxon>Eukaryota</taxon>
        <taxon>Fungi</taxon>
        <taxon>Dikarya</taxon>
        <taxon>Ascomycota</taxon>
        <taxon>Pezizomycotina</taxon>
        <taxon>Sordariomycetes</taxon>
        <taxon>Hypocreomycetidae</taxon>
        <taxon>Hypocreales</taxon>
        <taxon>Ophiocordycipitaceae</taxon>
        <taxon>Hirsutella</taxon>
    </lineage>
</organism>
<reference evidence="3 4" key="1">
    <citation type="journal article" date="2014" name="Genome Biol. Evol.">
        <title>Comparative genomics and transcriptomics analyses reveal divergent lifestyle features of nematode endoparasitic fungus Hirsutella minnesotensis.</title>
        <authorList>
            <person name="Lai Y."/>
            <person name="Liu K."/>
            <person name="Zhang X."/>
            <person name="Zhang X."/>
            <person name="Li K."/>
            <person name="Wang N."/>
            <person name="Shu C."/>
            <person name="Wu Y."/>
            <person name="Wang C."/>
            <person name="Bushley K.E."/>
            <person name="Xiang M."/>
            <person name="Liu X."/>
        </authorList>
    </citation>
    <scope>NUCLEOTIDE SEQUENCE [LARGE SCALE GENOMIC DNA]</scope>
    <source>
        <strain evidence="3 4">3608</strain>
    </source>
</reference>
<dbReference type="OrthoDB" id="2342176at2759"/>
<evidence type="ECO:0000256" key="1">
    <source>
        <dbReference type="SAM" id="MobiDB-lite"/>
    </source>
</evidence>
<evidence type="ECO:0008006" key="5">
    <source>
        <dbReference type="Google" id="ProtNLM"/>
    </source>
</evidence>
<evidence type="ECO:0000313" key="3">
    <source>
        <dbReference type="EMBL" id="KJZ71132.1"/>
    </source>
</evidence>
<dbReference type="EMBL" id="KQ030587">
    <property type="protein sequence ID" value="KJZ71132.1"/>
    <property type="molecule type" value="Genomic_DNA"/>
</dbReference>
<evidence type="ECO:0000256" key="2">
    <source>
        <dbReference type="SAM" id="SignalP"/>
    </source>
</evidence>
<proteinExistence type="predicted"/>
<protein>
    <recommendedName>
        <fullName evidence="5">Extracellular protein</fullName>
    </recommendedName>
</protein>
<feature type="signal peptide" evidence="2">
    <location>
        <begin position="1"/>
        <end position="20"/>
    </location>
</feature>
<dbReference type="AlphaFoldDB" id="A0A0F7ZXQ5"/>
<keyword evidence="4" id="KW-1185">Reference proteome</keyword>
<name>A0A0F7ZXQ5_9HYPO</name>